<dbReference type="Proteomes" id="UP000037136">
    <property type="component" value="Unassembled WGS sequence"/>
</dbReference>
<name>A0A2A9PNW3_OPHUN</name>
<dbReference type="EMBL" id="LAZP02000006">
    <property type="protein sequence ID" value="PFH63195.1"/>
    <property type="molecule type" value="Genomic_DNA"/>
</dbReference>
<dbReference type="AlphaFoldDB" id="A0A2A9PNW3"/>
<feature type="compositionally biased region" description="Basic and acidic residues" evidence="1">
    <location>
        <begin position="18"/>
        <end position="40"/>
    </location>
</feature>
<keyword evidence="3" id="KW-1185">Reference proteome</keyword>
<feature type="region of interest" description="Disordered" evidence="1">
    <location>
        <begin position="1"/>
        <end position="40"/>
    </location>
</feature>
<accession>A0A2A9PNW3</accession>
<organism evidence="2 3">
    <name type="scientific">Ophiocordyceps unilateralis</name>
    <name type="common">Zombie-ant fungus</name>
    <name type="synonym">Torrubia unilateralis</name>
    <dbReference type="NCBI Taxonomy" id="268505"/>
    <lineage>
        <taxon>Eukaryota</taxon>
        <taxon>Fungi</taxon>
        <taxon>Dikarya</taxon>
        <taxon>Ascomycota</taxon>
        <taxon>Pezizomycotina</taxon>
        <taxon>Sordariomycetes</taxon>
        <taxon>Hypocreomycetidae</taxon>
        <taxon>Hypocreales</taxon>
        <taxon>Ophiocordycipitaceae</taxon>
        <taxon>Ophiocordyceps</taxon>
    </lineage>
</organism>
<evidence type="ECO:0000313" key="2">
    <source>
        <dbReference type="EMBL" id="PFH63195.1"/>
    </source>
</evidence>
<sequence length="121" mass="13083">MWKEEDSVDGPVETVRTAPEKRGSGHIREIDRNSDGRHAAAEGKEIADGGIAALDIADLLFNDAGDDAVHDDERSETWASRCGVFVMQEKTGVLKIEGEGEEEFLALAGVVSNGEAAMRWL</sequence>
<protein>
    <submittedName>
        <fullName evidence="2">Uncharacterized protein</fullName>
    </submittedName>
</protein>
<reference evidence="2 3" key="2">
    <citation type="journal article" date="2017" name="Sci. Rep.">
        <title>Ant-infecting Ophiocordyceps genomes reveal a high diversity of potential behavioral manipulation genes and a possible major role for enterotoxins.</title>
        <authorList>
            <person name="de Bekker C."/>
            <person name="Ohm R.A."/>
            <person name="Evans H.C."/>
            <person name="Brachmann A."/>
            <person name="Hughes D.P."/>
        </authorList>
    </citation>
    <scope>NUCLEOTIDE SEQUENCE [LARGE SCALE GENOMIC DNA]</scope>
    <source>
        <strain evidence="2 3">SC16a</strain>
    </source>
</reference>
<comment type="caution">
    <text evidence="2">The sequence shown here is derived from an EMBL/GenBank/DDBJ whole genome shotgun (WGS) entry which is preliminary data.</text>
</comment>
<reference evidence="2 3" key="1">
    <citation type="journal article" date="2015" name="BMC Genomics">
        <title>Gene expression during zombie ant biting behavior reflects the complexity underlying fungal parasitic behavioral manipulation.</title>
        <authorList>
            <person name="de Bekker C."/>
            <person name="Ohm R.A."/>
            <person name="Loreto R.G."/>
            <person name="Sebastian A."/>
            <person name="Albert I."/>
            <person name="Merrow M."/>
            <person name="Brachmann A."/>
            <person name="Hughes D.P."/>
        </authorList>
    </citation>
    <scope>NUCLEOTIDE SEQUENCE [LARGE SCALE GENOMIC DNA]</scope>
    <source>
        <strain evidence="2 3">SC16a</strain>
    </source>
</reference>
<evidence type="ECO:0000256" key="1">
    <source>
        <dbReference type="SAM" id="MobiDB-lite"/>
    </source>
</evidence>
<proteinExistence type="predicted"/>
<evidence type="ECO:0000313" key="3">
    <source>
        <dbReference type="Proteomes" id="UP000037136"/>
    </source>
</evidence>
<gene>
    <name evidence="2" type="ORF">XA68_16634</name>
</gene>